<dbReference type="Proteomes" id="UP000054549">
    <property type="component" value="Unassembled WGS sequence"/>
</dbReference>
<proteinExistence type="predicted"/>
<dbReference type="HOGENOM" id="CLU_3068172_0_0_1"/>
<accession>A0A0C2WZV0</accession>
<dbReference type="AlphaFoldDB" id="A0A0C2WZV0"/>
<dbReference type="EMBL" id="KN818271">
    <property type="protein sequence ID" value="KIL62401.1"/>
    <property type="molecule type" value="Genomic_DNA"/>
</dbReference>
<gene>
    <name evidence="1" type="ORF">M378DRAFT_165767</name>
</gene>
<evidence type="ECO:0000313" key="2">
    <source>
        <dbReference type="Proteomes" id="UP000054549"/>
    </source>
</evidence>
<protein>
    <submittedName>
        <fullName evidence="1">Uncharacterized protein</fullName>
    </submittedName>
</protein>
<organism evidence="1 2">
    <name type="scientific">Amanita muscaria (strain Koide BX008)</name>
    <dbReference type="NCBI Taxonomy" id="946122"/>
    <lineage>
        <taxon>Eukaryota</taxon>
        <taxon>Fungi</taxon>
        <taxon>Dikarya</taxon>
        <taxon>Basidiomycota</taxon>
        <taxon>Agaricomycotina</taxon>
        <taxon>Agaricomycetes</taxon>
        <taxon>Agaricomycetidae</taxon>
        <taxon>Agaricales</taxon>
        <taxon>Pluteineae</taxon>
        <taxon>Amanitaceae</taxon>
        <taxon>Amanita</taxon>
    </lineage>
</organism>
<keyword evidence="2" id="KW-1185">Reference proteome</keyword>
<sequence>MVPRYMMINTTLLRTMTLNEVALVCGGRLLVAEKSKVLYGGLDDVKKKGPRDG</sequence>
<name>A0A0C2WZV0_AMAMK</name>
<dbReference type="InParanoid" id="A0A0C2WZV0"/>
<evidence type="ECO:0000313" key="1">
    <source>
        <dbReference type="EMBL" id="KIL62401.1"/>
    </source>
</evidence>
<reference evidence="1 2" key="1">
    <citation type="submission" date="2014-04" db="EMBL/GenBank/DDBJ databases">
        <title>Evolutionary Origins and Diversification of the Mycorrhizal Mutualists.</title>
        <authorList>
            <consortium name="DOE Joint Genome Institute"/>
            <consortium name="Mycorrhizal Genomics Consortium"/>
            <person name="Kohler A."/>
            <person name="Kuo A."/>
            <person name="Nagy L.G."/>
            <person name="Floudas D."/>
            <person name="Copeland A."/>
            <person name="Barry K.W."/>
            <person name="Cichocki N."/>
            <person name="Veneault-Fourrey C."/>
            <person name="LaButti K."/>
            <person name="Lindquist E.A."/>
            <person name="Lipzen A."/>
            <person name="Lundell T."/>
            <person name="Morin E."/>
            <person name="Murat C."/>
            <person name="Riley R."/>
            <person name="Ohm R."/>
            <person name="Sun H."/>
            <person name="Tunlid A."/>
            <person name="Henrissat B."/>
            <person name="Grigoriev I.V."/>
            <person name="Hibbett D.S."/>
            <person name="Martin F."/>
        </authorList>
    </citation>
    <scope>NUCLEOTIDE SEQUENCE [LARGE SCALE GENOMIC DNA]</scope>
    <source>
        <strain evidence="1 2">Koide BX008</strain>
    </source>
</reference>